<dbReference type="RefSeq" id="WP_041520011.1">
    <property type="nucleotide sequence ID" value="NZ_JPRK01000021.1"/>
</dbReference>
<keyword evidence="1" id="KW-0472">Membrane</keyword>
<organism evidence="2 4">
    <name type="scientific">Flavobacterium hibernum</name>
    <dbReference type="NCBI Taxonomy" id="37752"/>
    <lineage>
        <taxon>Bacteria</taxon>
        <taxon>Pseudomonadati</taxon>
        <taxon>Bacteroidota</taxon>
        <taxon>Flavobacteriia</taxon>
        <taxon>Flavobacteriales</taxon>
        <taxon>Flavobacteriaceae</taxon>
        <taxon>Flavobacterium</taxon>
    </lineage>
</organism>
<protein>
    <submittedName>
        <fullName evidence="2">Uncharacterized protein</fullName>
    </submittedName>
</protein>
<keyword evidence="1" id="KW-0812">Transmembrane</keyword>
<dbReference type="EMBL" id="JPRK01000021">
    <property type="protein sequence ID" value="KIO50940.1"/>
    <property type="molecule type" value="Genomic_DNA"/>
</dbReference>
<keyword evidence="5" id="KW-1185">Reference proteome</keyword>
<keyword evidence="1" id="KW-1133">Transmembrane helix</keyword>
<accession>A0A0D0EJC6</accession>
<reference evidence="3 5" key="2">
    <citation type="submission" date="2016-11" db="EMBL/GenBank/DDBJ databases">
        <title>Whole genomes of Flavobacteriaceae.</title>
        <authorList>
            <person name="Stine C."/>
            <person name="Li C."/>
            <person name="Tadesse D."/>
        </authorList>
    </citation>
    <scope>NUCLEOTIDE SEQUENCE [LARGE SCALE GENOMIC DNA]</scope>
    <source>
        <strain evidence="3 5">ATCC 51468</strain>
    </source>
</reference>
<dbReference type="OrthoDB" id="1358822at2"/>
<sequence length="206" mass="24626">MDILINIVIAFVCGLVPTLLTLYLNERVKLSVKNSFDEKLEVLKKEHSKEISQFQSELNHLKSKENFKFTKLHEIRLKVLARTHHILNDNMQLLQDFISPTKIIPEGKTVEMYEKEFSLRYKEKHNKFIRYFNHYAIYFSEDLEKLIREYVASSAKVFDIYDRKVHFPKSDDQILQEAYSVYSKMPLEIYPLKKQIETKFRELLGE</sequence>
<proteinExistence type="predicted"/>
<evidence type="ECO:0000313" key="2">
    <source>
        <dbReference type="EMBL" id="KIO50940.1"/>
    </source>
</evidence>
<feature type="transmembrane region" description="Helical" evidence="1">
    <location>
        <begin position="6"/>
        <end position="24"/>
    </location>
</feature>
<reference evidence="2 4" key="1">
    <citation type="submission" date="2015-01" db="EMBL/GenBank/DDBJ databases">
        <title>Genome of Flavobacterium hibernum DSM 12611.</title>
        <authorList>
            <person name="Stropko S.J."/>
            <person name="Pipes S.E."/>
            <person name="Newman J.D."/>
        </authorList>
    </citation>
    <scope>NUCLEOTIDE SEQUENCE [LARGE SCALE GENOMIC DNA]</scope>
    <source>
        <strain evidence="2 4">DSM 12611</strain>
    </source>
</reference>
<evidence type="ECO:0000313" key="3">
    <source>
        <dbReference type="EMBL" id="OXA85180.1"/>
    </source>
</evidence>
<comment type="caution">
    <text evidence="2">The sequence shown here is derived from an EMBL/GenBank/DDBJ whole genome shotgun (WGS) entry which is preliminary data.</text>
</comment>
<evidence type="ECO:0000313" key="5">
    <source>
        <dbReference type="Proteomes" id="UP000198302"/>
    </source>
</evidence>
<dbReference type="STRING" id="37752.IW18_20335"/>
<dbReference type="EMBL" id="MUGX01000026">
    <property type="protein sequence ID" value="OXA85180.1"/>
    <property type="molecule type" value="Genomic_DNA"/>
</dbReference>
<dbReference type="AlphaFoldDB" id="A0A0D0EJC6"/>
<gene>
    <name evidence="3" type="ORF">B0A73_17675</name>
    <name evidence="2" type="ORF">IW18_20335</name>
</gene>
<evidence type="ECO:0000313" key="4">
    <source>
        <dbReference type="Proteomes" id="UP000032061"/>
    </source>
</evidence>
<dbReference type="Proteomes" id="UP000198302">
    <property type="component" value="Unassembled WGS sequence"/>
</dbReference>
<name>A0A0D0EJC6_9FLAO</name>
<dbReference type="Proteomes" id="UP000032061">
    <property type="component" value="Unassembled WGS sequence"/>
</dbReference>
<evidence type="ECO:0000256" key="1">
    <source>
        <dbReference type="SAM" id="Phobius"/>
    </source>
</evidence>